<dbReference type="AlphaFoldDB" id="A0A073K7T9"/>
<dbReference type="SUPFAM" id="SSF161098">
    <property type="entry name" value="MetI-like"/>
    <property type="match status" value="1"/>
</dbReference>
<dbReference type="GO" id="GO:0006865">
    <property type="term" value="P:amino acid transport"/>
    <property type="evidence" value="ECO:0007669"/>
    <property type="project" value="UniProtKB-KW"/>
</dbReference>
<comment type="similarity">
    <text evidence="2">Belongs to the binding-protein-dependent transport system permease family. HisMQ subfamily.</text>
</comment>
<proteinExistence type="inferred from homology"/>
<feature type="transmembrane region" description="Helical" evidence="9">
    <location>
        <begin position="67"/>
        <end position="83"/>
    </location>
</feature>
<dbReference type="Pfam" id="PF00528">
    <property type="entry name" value="BPD_transp_1"/>
    <property type="match status" value="1"/>
</dbReference>
<dbReference type="NCBIfam" id="TIGR01726">
    <property type="entry name" value="HEQRo_perm_3TM"/>
    <property type="match status" value="1"/>
</dbReference>
<feature type="transmembrane region" description="Helical" evidence="9">
    <location>
        <begin position="162"/>
        <end position="182"/>
    </location>
</feature>
<reference evidence="11 12" key="1">
    <citation type="submission" date="2014-06" db="EMBL/GenBank/DDBJ databases">
        <title>Draft genome sequence of Bacillus gaemokensis JCM 15801 (MCCC 1A00707).</title>
        <authorList>
            <person name="Lai Q."/>
            <person name="Liu Y."/>
            <person name="Shao Z."/>
        </authorList>
    </citation>
    <scope>NUCLEOTIDE SEQUENCE [LARGE SCALE GENOMIC DNA]</scope>
    <source>
        <strain evidence="11 12">JCM 15801</strain>
    </source>
</reference>
<feature type="transmembrane region" description="Helical" evidence="9">
    <location>
        <begin position="20"/>
        <end position="46"/>
    </location>
</feature>
<keyword evidence="5 9" id="KW-0812">Transmembrane</keyword>
<dbReference type="PROSITE" id="PS50928">
    <property type="entry name" value="ABC_TM1"/>
    <property type="match status" value="1"/>
</dbReference>
<evidence type="ECO:0000256" key="3">
    <source>
        <dbReference type="ARBA" id="ARBA00022448"/>
    </source>
</evidence>
<evidence type="ECO:0000313" key="12">
    <source>
        <dbReference type="Proteomes" id="UP000027778"/>
    </source>
</evidence>
<evidence type="ECO:0000256" key="5">
    <source>
        <dbReference type="ARBA" id="ARBA00022692"/>
    </source>
</evidence>
<keyword evidence="6" id="KW-0029">Amino-acid transport</keyword>
<gene>
    <name evidence="11" type="ORF">BAGA_09495</name>
</gene>
<evidence type="ECO:0000256" key="6">
    <source>
        <dbReference type="ARBA" id="ARBA00022970"/>
    </source>
</evidence>
<dbReference type="eggNOG" id="COG0765">
    <property type="taxonomic scope" value="Bacteria"/>
</dbReference>
<evidence type="ECO:0000256" key="8">
    <source>
        <dbReference type="ARBA" id="ARBA00023136"/>
    </source>
</evidence>
<keyword evidence="7 9" id="KW-1133">Transmembrane helix</keyword>
<dbReference type="EMBL" id="JOTM01000017">
    <property type="protein sequence ID" value="KEK23344.1"/>
    <property type="molecule type" value="Genomic_DNA"/>
</dbReference>
<sequence>MELDIGFMKEQIPLFIDSAILTLKIAGIAIIISLFIASINGLILFFRIRILHKFVRAYVEIARNTPLLIQLFFLYFGLPSLGIKLSNFSIALLAMCFLGGGYMTEVIRSGLESISKNQVESGYAIGLNKWQLFRFVVLPQATTISAPALFANVIFLLKETSIVSAIAVPELLYTTTNLISIYYKTSEMLIMLTASYIFLFVPLSFLLSWIERRAQHGQFGH</sequence>
<comment type="caution">
    <text evidence="11">The sequence shown here is derived from an EMBL/GenBank/DDBJ whole genome shotgun (WGS) entry which is preliminary data.</text>
</comment>
<dbReference type="OrthoDB" id="9805999at2"/>
<evidence type="ECO:0000256" key="4">
    <source>
        <dbReference type="ARBA" id="ARBA00022475"/>
    </source>
</evidence>
<dbReference type="InterPro" id="IPR010065">
    <property type="entry name" value="AA_ABC_transptr_permease_3TM"/>
</dbReference>
<evidence type="ECO:0000256" key="7">
    <source>
        <dbReference type="ARBA" id="ARBA00022989"/>
    </source>
</evidence>
<evidence type="ECO:0000256" key="1">
    <source>
        <dbReference type="ARBA" id="ARBA00004651"/>
    </source>
</evidence>
<feature type="transmembrane region" description="Helical" evidence="9">
    <location>
        <begin position="132"/>
        <end position="156"/>
    </location>
</feature>
<organism evidence="11 12">
    <name type="scientific">Bacillus gaemokensis</name>
    <dbReference type="NCBI Taxonomy" id="574375"/>
    <lineage>
        <taxon>Bacteria</taxon>
        <taxon>Bacillati</taxon>
        <taxon>Bacillota</taxon>
        <taxon>Bacilli</taxon>
        <taxon>Bacillales</taxon>
        <taxon>Bacillaceae</taxon>
        <taxon>Bacillus</taxon>
        <taxon>Bacillus cereus group</taxon>
    </lineage>
</organism>
<dbReference type="GO" id="GO:0043190">
    <property type="term" value="C:ATP-binding cassette (ABC) transporter complex"/>
    <property type="evidence" value="ECO:0007669"/>
    <property type="project" value="InterPro"/>
</dbReference>
<dbReference type="CDD" id="cd06261">
    <property type="entry name" value="TM_PBP2"/>
    <property type="match status" value="1"/>
</dbReference>
<evidence type="ECO:0000259" key="10">
    <source>
        <dbReference type="PROSITE" id="PS50928"/>
    </source>
</evidence>
<keyword evidence="3 9" id="KW-0813">Transport</keyword>
<protein>
    <submittedName>
        <fullName evidence="11">Polar amino acid ABC transporter permease</fullName>
    </submittedName>
</protein>
<dbReference type="Gene3D" id="1.10.3720.10">
    <property type="entry name" value="MetI-like"/>
    <property type="match status" value="1"/>
</dbReference>
<keyword evidence="8 9" id="KW-0472">Membrane</keyword>
<dbReference type="InterPro" id="IPR043429">
    <property type="entry name" value="ArtM/GltK/GlnP/TcyL/YhdX-like"/>
</dbReference>
<dbReference type="Proteomes" id="UP000027778">
    <property type="component" value="Unassembled WGS sequence"/>
</dbReference>
<dbReference type="STRING" id="574375.AZF08_21405"/>
<feature type="domain" description="ABC transmembrane type-1" evidence="10">
    <location>
        <begin position="19"/>
        <end position="207"/>
    </location>
</feature>
<dbReference type="PANTHER" id="PTHR30614">
    <property type="entry name" value="MEMBRANE COMPONENT OF AMINO ACID ABC TRANSPORTER"/>
    <property type="match status" value="1"/>
</dbReference>
<evidence type="ECO:0000256" key="9">
    <source>
        <dbReference type="RuleBase" id="RU363032"/>
    </source>
</evidence>
<evidence type="ECO:0000256" key="2">
    <source>
        <dbReference type="ARBA" id="ARBA00010072"/>
    </source>
</evidence>
<dbReference type="InterPro" id="IPR035906">
    <property type="entry name" value="MetI-like_sf"/>
</dbReference>
<dbReference type="GO" id="GO:0022857">
    <property type="term" value="F:transmembrane transporter activity"/>
    <property type="evidence" value="ECO:0007669"/>
    <property type="project" value="InterPro"/>
</dbReference>
<keyword evidence="4" id="KW-1003">Cell membrane</keyword>
<dbReference type="InterPro" id="IPR000515">
    <property type="entry name" value="MetI-like"/>
</dbReference>
<accession>A0A073K7T9</accession>
<evidence type="ECO:0000313" key="11">
    <source>
        <dbReference type="EMBL" id="KEK23344.1"/>
    </source>
</evidence>
<feature type="transmembrane region" description="Helical" evidence="9">
    <location>
        <begin position="189"/>
        <end position="210"/>
    </location>
</feature>
<keyword evidence="12" id="KW-1185">Reference proteome</keyword>
<dbReference type="PANTHER" id="PTHR30614:SF37">
    <property type="entry name" value="AMINO-ACID ABC TRANSPORTER PERMEASE PROTEIN YHDX-RELATED"/>
    <property type="match status" value="1"/>
</dbReference>
<dbReference type="RefSeq" id="WP_033675733.1">
    <property type="nucleotide sequence ID" value="NZ_JOTM01000017.1"/>
</dbReference>
<name>A0A073K7T9_9BACI</name>
<comment type="subcellular location">
    <subcellularLocation>
        <location evidence="1 9">Cell membrane</location>
        <topology evidence="1 9">Multi-pass membrane protein</topology>
    </subcellularLocation>
</comment>